<evidence type="ECO:0000313" key="3">
    <source>
        <dbReference type="Proteomes" id="UP001429564"/>
    </source>
</evidence>
<protein>
    <recommendedName>
        <fullName evidence="1">RES domain-containing protein</fullName>
    </recommendedName>
</protein>
<dbReference type="Proteomes" id="UP001429564">
    <property type="component" value="Unassembled WGS sequence"/>
</dbReference>
<organism evidence="2 3">
    <name type="scientific">Parasedimentitalea denitrificans</name>
    <dbReference type="NCBI Taxonomy" id="2211118"/>
    <lineage>
        <taxon>Bacteria</taxon>
        <taxon>Pseudomonadati</taxon>
        <taxon>Pseudomonadota</taxon>
        <taxon>Alphaproteobacteria</taxon>
        <taxon>Rhodobacterales</taxon>
        <taxon>Paracoccaceae</taxon>
        <taxon>Parasedimentitalea</taxon>
    </lineage>
</organism>
<sequence length="165" mass="18269">MKTISGLFYRIVYEKFADQILDGVISPEGRFHHSGQPALYLSPSIDAAGHGLINFVRNDDPPRVSVPLQLNNGRLLDIRDHATCDALDVAPEAPITPWQPQREAGEPATTWQASDAVRRSGADGMIYTARTNPARWHVVLFHWNNEHGAALSVSGKLQRWPPNIA</sequence>
<dbReference type="Pfam" id="PF08808">
    <property type="entry name" value="RES"/>
    <property type="match status" value="1"/>
</dbReference>
<dbReference type="RefSeq" id="WP_167684396.1">
    <property type="nucleotide sequence ID" value="NZ_QHLQ01000011.1"/>
</dbReference>
<feature type="domain" description="RES" evidence="1">
    <location>
        <begin position="9"/>
        <end position="154"/>
    </location>
</feature>
<keyword evidence="3" id="KW-1185">Reference proteome</keyword>
<evidence type="ECO:0000259" key="1">
    <source>
        <dbReference type="Pfam" id="PF08808"/>
    </source>
</evidence>
<evidence type="ECO:0000313" key="2">
    <source>
        <dbReference type="EMBL" id="NIZ61761.1"/>
    </source>
</evidence>
<accession>A0ABX0W8K5</accession>
<name>A0ABX0W8K5_9RHOB</name>
<reference evidence="2 3" key="1">
    <citation type="submission" date="2018-05" db="EMBL/GenBank/DDBJ databases">
        <authorList>
            <person name="Zhang Y.-J."/>
        </authorList>
    </citation>
    <scope>NUCLEOTIDE SEQUENCE [LARGE SCALE GENOMIC DNA]</scope>
    <source>
        <strain evidence="2 3">CY04</strain>
    </source>
</reference>
<dbReference type="EMBL" id="QHLQ01000011">
    <property type="protein sequence ID" value="NIZ61761.1"/>
    <property type="molecule type" value="Genomic_DNA"/>
</dbReference>
<gene>
    <name evidence="2" type="ORF">DL239_12345</name>
</gene>
<proteinExistence type="predicted"/>
<comment type="caution">
    <text evidence="2">The sequence shown here is derived from an EMBL/GenBank/DDBJ whole genome shotgun (WGS) entry which is preliminary data.</text>
</comment>
<dbReference type="InterPro" id="IPR014914">
    <property type="entry name" value="RES_dom"/>
</dbReference>